<protein>
    <submittedName>
        <fullName evidence="1">Uncharacterized protein</fullName>
    </submittedName>
</protein>
<comment type="caution">
    <text evidence="1">The sequence shown here is derived from an EMBL/GenBank/DDBJ whole genome shotgun (WGS) entry which is preliminary data.</text>
</comment>
<dbReference type="Proteomes" id="UP001057402">
    <property type="component" value="Chromosome 5"/>
</dbReference>
<proteinExistence type="predicted"/>
<evidence type="ECO:0000313" key="2">
    <source>
        <dbReference type="Proteomes" id="UP001057402"/>
    </source>
</evidence>
<dbReference type="EMBL" id="CM042884">
    <property type="protein sequence ID" value="KAI4368346.1"/>
    <property type="molecule type" value="Genomic_DNA"/>
</dbReference>
<evidence type="ECO:0000313" key="1">
    <source>
        <dbReference type="EMBL" id="KAI4368346.1"/>
    </source>
</evidence>
<name>A0ACB9QS26_9MYRT</name>
<keyword evidence="2" id="KW-1185">Reference proteome</keyword>
<reference evidence="2" key="1">
    <citation type="journal article" date="2023" name="Front. Plant Sci.">
        <title>Chromosomal-level genome assembly of Melastoma candidum provides insights into trichome evolution.</title>
        <authorList>
            <person name="Zhong Y."/>
            <person name="Wu W."/>
            <person name="Sun C."/>
            <person name="Zou P."/>
            <person name="Liu Y."/>
            <person name="Dai S."/>
            <person name="Zhou R."/>
        </authorList>
    </citation>
    <scope>NUCLEOTIDE SEQUENCE [LARGE SCALE GENOMIC DNA]</scope>
</reference>
<gene>
    <name evidence="1" type="ORF">MLD38_016913</name>
</gene>
<sequence length="82" mass="9161">MLSTMTMDTDSAVPMEAHSTTMSQEHLLFTREVTQPQLDVGDEMFDHKSLKEGYITVTPPGALSRGEDESMDLFKDWLPLAA</sequence>
<accession>A0ACB9QS26</accession>
<organism evidence="1 2">
    <name type="scientific">Melastoma candidum</name>
    <dbReference type="NCBI Taxonomy" id="119954"/>
    <lineage>
        <taxon>Eukaryota</taxon>
        <taxon>Viridiplantae</taxon>
        <taxon>Streptophyta</taxon>
        <taxon>Embryophyta</taxon>
        <taxon>Tracheophyta</taxon>
        <taxon>Spermatophyta</taxon>
        <taxon>Magnoliopsida</taxon>
        <taxon>eudicotyledons</taxon>
        <taxon>Gunneridae</taxon>
        <taxon>Pentapetalae</taxon>
        <taxon>rosids</taxon>
        <taxon>malvids</taxon>
        <taxon>Myrtales</taxon>
        <taxon>Melastomataceae</taxon>
        <taxon>Melastomatoideae</taxon>
        <taxon>Melastomateae</taxon>
        <taxon>Melastoma</taxon>
    </lineage>
</organism>